<dbReference type="EMBL" id="CM029047">
    <property type="protein sequence ID" value="KAG2581017.1"/>
    <property type="molecule type" value="Genomic_DNA"/>
</dbReference>
<protein>
    <submittedName>
        <fullName evidence="1">Uncharacterized protein</fullName>
    </submittedName>
</protein>
<proteinExistence type="predicted"/>
<evidence type="ECO:0000313" key="2">
    <source>
        <dbReference type="Proteomes" id="UP000823388"/>
    </source>
</evidence>
<dbReference type="Proteomes" id="UP000823388">
    <property type="component" value="Chromosome 6K"/>
</dbReference>
<reference evidence="1 2" key="1">
    <citation type="submission" date="2020-05" db="EMBL/GenBank/DDBJ databases">
        <title>WGS assembly of Panicum virgatum.</title>
        <authorList>
            <person name="Lovell J.T."/>
            <person name="Jenkins J."/>
            <person name="Shu S."/>
            <person name="Juenger T.E."/>
            <person name="Schmutz J."/>
        </authorList>
    </citation>
    <scope>NUCLEOTIDE SEQUENCE</scope>
    <source>
        <strain evidence="1">AP13</strain>
        <strain evidence="2">cv. AP13</strain>
    </source>
</reference>
<dbReference type="EMBL" id="CM029047">
    <property type="protein sequence ID" value="KAG2581016.1"/>
    <property type="molecule type" value="Genomic_DNA"/>
</dbReference>
<accession>A0A8T0R5R9</accession>
<name>A0A8T0R5R9_PANVG</name>
<evidence type="ECO:0000313" key="1">
    <source>
        <dbReference type="EMBL" id="KAG2581017.1"/>
    </source>
</evidence>
<sequence>MASKTSLQTCMISFFMCYIRQKMPSRSYTMLPAWTTTCERIDRGTNCTRLWNISFSIFPSNPNLILLLSIDMYLGTWYSCWPIEAEARQRRVLILVIMNLKSNIHCVDNRVMIAKVQEIKYRLFEPYSTQDVTINEI</sequence>
<gene>
    <name evidence="1" type="ORF">PVAP13_6KG015452</name>
</gene>
<keyword evidence="2" id="KW-1185">Reference proteome</keyword>
<organism evidence="1 2">
    <name type="scientific">Panicum virgatum</name>
    <name type="common">Blackwell switchgrass</name>
    <dbReference type="NCBI Taxonomy" id="38727"/>
    <lineage>
        <taxon>Eukaryota</taxon>
        <taxon>Viridiplantae</taxon>
        <taxon>Streptophyta</taxon>
        <taxon>Embryophyta</taxon>
        <taxon>Tracheophyta</taxon>
        <taxon>Spermatophyta</taxon>
        <taxon>Magnoliopsida</taxon>
        <taxon>Liliopsida</taxon>
        <taxon>Poales</taxon>
        <taxon>Poaceae</taxon>
        <taxon>PACMAD clade</taxon>
        <taxon>Panicoideae</taxon>
        <taxon>Panicodae</taxon>
        <taxon>Paniceae</taxon>
        <taxon>Panicinae</taxon>
        <taxon>Panicum</taxon>
        <taxon>Panicum sect. Hiantes</taxon>
    </lineage>
</organism>
<dbReference type="AlphaFoldDB" id="A0A8T0R5R9"/>
<comment type="caution">
    <text evidence="1">The sequence shown here is derived from an EMBL/GenBank/DDBJ whole genome shotgun (WGS) entry which is preliminary data.</text>
</comment>